<feature type="domain" description="Dynamin N-terminal" evidence="7">
    <location>
        <begin position="639"/>
        <end position="866"/>
    </location>
</feature>
<dbReference type="Gene3D" id="3.40.50.300">
    <property type="entry name" value="P-loop containing nucleotide triphosphate hydrolases"/>
    <property type="match status" value="2"/>
</dbReference>
<sequence>MIETASQHDIKALKEKLARFYHFFLQNNDQESANKAKQLLFKLHQQEYSIAFCGHFSAGKSSMINRLMGEELLPSSPIPTSANLVKVKSGEEYAKVYFKEENPHLYPAPYDYEKVKSYCKDGDSIQAIEISHCTKALPADVCIMDTPGIDSTDDAHRVATESALHLADLVFYVMDYNHVQSELNFLFTKELTEAGKELYLVINQIDKHREEELSFESFRASVEQSFADWGVEPERIFYTSLRDEQHRYNQFNELQQLMQLKFEAKDVLLSSSVYRSLSNLSAEHRQFQTEKAQETLENYEEQLRGVTEEEQARLPLEVERLEAALQNISSMGKEKEKEFEAGLNSILSNAYLMPFETRALAENFLQATDPDFKVGLFFSKQKTELEREERLERFFLDLQDKIDSQITWHLKDFLVKKMKEEEIQDTDLLHEIQEFSVELPKEMLKQTLKKGARLSGEYVLNYTAEVAELAKRVARQRMKPIKENYLQKVESDLNEQKHNLQQELHKYSQLLNVWQQKETLLTAKMAKAAEVEQILLGHDEQPINEEIILQLVKEEQLAELIVERQDVDHVITEVKKGKEIVLEQPQHQQSQIEKTVKMETAVKRLLLSSQKLEEIPGFKKISMLLKEKAERLEEKGFTVALFGAFSAGKSSFANSLIGEKLLPVSPNPTTAAINKIMPVDEAHPHGLVKVQFKQEQVLFEDINRSLAVFNVQAQDFDEALIQINEILERKGQLEVFEKTHFSFLKAFFKGFNHYRNQLGNVLQTDIMSFQEFVANEEKSCLVEQIDVHYDCEITRKGITLVDTPGADSINARHTGVAFEYIKNSDAILFVTYYNHAFSKADREFLIQLGRVKDSFELDKMFFIVNAVDLANNDKEKEEVLAYVQDELVRFGIRNPSLYPVSSLQAIEEKLGHRPSSQSGLTFFEKNFYSFITNELTQVSINAAMIEWKRALEQLRRFIDSAKENRELKQAKIKLLNAELVEVENKIMNQNPKYLLTRFAQELEELVYYLKQRVFFRFHDFFTESFNPSLLKDDGRNLKKMLEHALDDFLTNFGFDFSQELRATTLRMEIFIGKLMKESHHQITKELLKRNEQLSFSQPQLEQIESLDFNNVLTGLERNMFKKTLAYFKNPKSFFEKNEKRLLEESLQETLQEPVDVYLQEEKTRIGSHYEKVLKDKFTQLLQLRLEEAREYYQGMLAALSNDIPIETLIKIEEELSQIE</sequence>
<dbReference type="OrthoDB" id="5477114at2"/>
<accession>A0A920BS81</accession>
<feature type="coiled-coil region" evidence="6">
    <location>
        <begin position="277"/>
        <end position="338"/>
    </location>
</feature>
<keyword evidence="5" id="KW-0472">Membrane</keyword>
<comment type="caution">
    <text evidence="8">The sequence shown here is derived from an EMBL/GenBank/DDBJ whole genome shotgun (WGS) entry which is preliminary data.</text>
</comment>
<dbReference type="AlphaFoldDB" id="A0A920BS81"/>
<keyword evidence="4" id="KW-0342">GTP-binding</keyword>
<evidence type="ECO:0000256" key="2">
    <source>
        <dbReference type="ARBA" id="ARBA00022741"/>
    </source>
</evidence>
<feature type="coiled-coil region" evidence="6">
    <location>
        <begin position="944"/>
        <end position="985"/>
    </location>
</feature>
<evidence type="ECO:0000256" key="3">
    <source>
        <dbReference type="ARBA" id="ARBA00022801"/>
    </source>
</evidence>
<protein>
    <submittedName>
        <fullName evidence="8">GTPase</fullName>
    </submittedName>
</protein>
<proteinExistence type="predicted"/>
<dbReference type="InterPro" id="IPR045063">
    <property type="entry name" value="Dynamin_N"/>
</dbReference>
<evidence type="ECO:0000256" key="4">
    <source>
        <dbReference type="ARBA" id="ARBA00023134"/>
    </source>
</evidence>
<organism evidence="8 9">
    <name type="scientific">Robertmurraya siralis</name>
    <dbReference type="NCBI Taxonomy" id="77777"/>
    <lineage>
        <taxon>Bacteria</taxon>
        <taxon>Bacillati</taxon>
        <taxon>Bacillota</taxon>
        <taxon>Bacilli</taxon>
        <taxon>Bacillales</taxon>
        <taxon>Bacillaceae</taxon>
        <taxon>Robertmurraya</taxon>
    </lineage>
</organism>
<evidence type="ECO:0000313" key="8">
    <source>
        <dbReference type="EMBL" id="GIN60815.1"/>
    </source>
</evidence>
<keyword evidence="2" id="KW-0547">Nucleotide-binding</keyword>
<dbReference type="PANTHER" id="PTHR10465:SF0">
    <property type="entry name" value="SARCALUMENIN"/>
    <property type="match status" value="1"/>
</dbReference>
<name>A0A920BS81_9BACI</name>
<keyword evidence="6" id="KW-0175">Coiled coil</keyword>
<keyword evidence="9" id="KW-1185">Reference proteome</keyword>
<reference evidence="8" key="1">
    <citation type="submission" date="2021-03" db="EMBL/GenBank/DDBJ databases">
        <title>Antimicrobial resistance genes in bacteria isolated from Japanese honey, and their potential for conferring macrolide and lincosamide resistance in the American foulbrood pathogen Paenibacillus larvae.</title>
        <authorList>
            <person name="Okamoto M."/>
            <person name="Kumagai M."/>
            <person name="Kanamori H."/>
            <person name="Takamatsu D."/>
        </authorList>
    </citation>
    <scope>NUCLEOTIDE SEQUENCE</scope>
    <source>
        <strain evidence="8">J27TS8</strain>
    </source>
</reference>
<dbReference type="Pfam" id="PF00350">
    <property type="entry name" value="Dynamin_N"/>
    <property type="match status" value="2"/>
</dbReference>
<dbReference type="CDD" id="cd09912">
    <property type="entry name" value="DLP_2"/>
    <property type="match status" value="2"/>
</dbReference>
<gene>
    <name evidence="8" type="ORF">J27TS8_08080</name>
</gene>
<keyword evidence="3" id="KW-0378">Hydrolase</keyword>
<dbReference type="Proteomes" id="UP000682111">
    <property type="component" value="Unassembled WGS sequence"/>
</dbReference>
<dbReference type="EMBL" id="BORC01000001">
    <property type="protein sequence ID" value="GIN60815.1"/>
    <property type="molecule type" value="Genomic_DNA"/>
</dbReference>
<dbReference type="RefSeq" id="WP_137743152.1">
    <property type="nucleotide sequence ID" value="NZ_BORC01000001.1"/>
</dbReference>
<evidence type="ECO:0000256" key="6">
    <source>
        <dbReference type="SAM" id="Coils"/>
    </source>
</evidence>
<dbReference type="GO" id="GO:0005525">
    <property type="term" value="F:GTP binding"/>
    <property type="evidence" value="ECO:0007669"/>
    <property type="project" value="UniProtKB-KW"/>
</dbReference>
<evidence type="ECO:0000259" key="7">
    <source>
        <dbReference type="Pfam" id="PF00350"/>
    </source>
</evidence>
<evidence type="ECO:0000256" key="5">
    <source>
        <dbReference type="ARBA" id="ARBA00023136"/>
    </source>
</evidence>
<dbReference type="GO" id="GO:0016020">
    <property type="term" value="C:membrane"/>
    <property type="evidence" value="ECO:0007669"/>
    <property type="project" value="UniProtKB-SubCell"/>
</dbReference>
<feature type="coiled-coil region" evidence="6">
    <location>
        <begin position="486"/>
        <end position="517"/>
    </location>
</feature>
<dbReference type="SUPFAM" id="SSF52540">
    <property type="entry name" value="P-loop containing nucleoside triphosphate hydrolases"/>
    <property type="match status" value="2"/>
</dbReference>
<dbReference type="InterPro" id="IPR027417">
    <property type="entry name" value="P-loop_NTPase"/>
</dbReference>
<feature type="domain" description="Dynamin N-terminal" evidence="7">
    <location>
        <begin position="50"/>
        <end position="204"/>
    </location>
</feature>
<dbReference type="GO" id="GO:0003924">
    <property type="term" value="F:GTPase activity"/>
    <property type="evidence" value="ECO:0007669"/>
    <property type="project" value="InterPro"/>
</dbReference>
<evidence type="ECO:0000256" key="1">
    <source>
        <dbReference type="ARBA" id="ARBA00004370"/>
    </source>
</evidence>
<dbReference type="PANTHER" id="PTHR10465">
    <property type="entry name" value="TRANSMEMBRANE GTPASE FZO1"/>
    <property type="match status" value="1"/>
</dbReference>
<comment type="subcellular location">
    <subcellularLocation>
        <location evidence="1">Membrane</location>
    </subcellularLocation>
</comment>
<dbReference type="InterPro" id="IPR027094">
    <property type="entry name" value="Mitofusin_fam"/>
</dbReference>
<evidence type="ECO:0000313" key="9">
    <source>
        <dbReference type="Proteomes" id="UP000682111"/>
    </source>
</evidence>
<dbReference type="GO" id="GO:0008053">
    <property type="term" value="P:mitochondrial fusion"/>
    <property type="evidence" value="ECO:0007669"/>
    <property type="project" value="TreeGrafter"/>
</dbReference>